<dbReference type="AlphaFoldDB" id="A0A5C3MXJ3"/>
<sequence>MTYQSKWNSCDTRMRKSKKAESANFSVMFLTATLDCATSQISRPPSAAAILVTQAAITVVLPVPGGPWMTVSACLSASDSTASTAFRCDGFRSLGEYWNVADAARDCARCRPFRRHGCQMRRTKCSSKKLPEPRRQFRTISPRAASASVGSCLPIVHTASTVCMAGKFLSVARRPLTWVARVVLITFFPLATYSTWIAYLSSA</sequence>
<proteinExistence type="predicted"/>
<evidence type="ECO:0000313" key="2">
    <source>
        <dbReference type="EMBL" id="TFK50014.1"/>
    </source>
</evidence>
<gene>
    <name evidence="2" type="ORF">OE88DRAFT_305610</name>
</gene>
<keyword evidence="1" id="KW-1133">Transmembrane helix</keyword>
<organism evidence="2 3">
    <name type="scientific">Heliocybe sulcata</name>
    <dbReference type="NCBI Taxonomy" id="5364"/>
    <lineage>
        <taxon>Eukaryota</taxon>
        <taxon>Fungi</taxon>
        <taxon>Dikarya</taxon>
        <taxon>Basidiomycota</taxon>
        <taxon>Agaricomycotina</taxon>
        <taxon>Agaricomycetes</taxon>
        <taxon>Gloeophyllales</taxon>
        <taxon>Gloeophyllaceae</taxon>
        <taxon>Heliocybe</taxon>
    </lineage>
</organism>
<accession>A0A5C3MXJ3</accession>
<keyword evidence="1" id="KW-0472">Membrane</keyword>
<keyword evidence="3" id="KW-1185">Reference proteome</keyword>
<evidence type="ECO:0000313" key="3">
    <source>
        <dbReference type="Proteomes" id="UP000305948"/>
    </source>
</evidence>
<evidence type="ECO:0000256" key="1">
    <source>
        <dbReference type="SAM" id="Phobius"/>
    </source>
</evidence>
<protein>
    <submittedName>
        <fullName evidence="2">Uncharacterized protein</fullName>
    </submittedName>
</protein>
<dbReference type="EMBL" id="ML213514">
    <property type="protein sequence ID" value="TFK50014.1"/>
    <property type="molecule type" value="Genomic_DNA"/>
</dbReference>
<feature type="transmembrane region" description="Helical" evidence="1">
    <location>
        <begin position="178"/>
        <end position="199"/>
    </location>
</feature>
<keyword evidence="1" id="KW-0812">Transmembrane</keyword>
<reference evidence="2 3" key="1">
    <citation type="journal article" date="2019" name="Nat. Ecol. Evol.">
        <title>Megaphylogeny resolves global patterns of mushroom evolution.</title>
        <authorList>
            <person name="Varga T."/>
            <person name="Krizsan K."/>
            <person name="Foldi C."/>
            <person name="Dima B."/>
            <person name="Sanchez-Garcia M."/>
            <person name="Sanchez-Ramirez S."/>
            <person name="Szollosi G.J."/>
            <person name="Szarkandi J.G."/>
            <person name="Papp V."/>
            <person name="Albert L."/>
            <person name="Andreopoulos W."/>
            <person name="Angelini C."/>
            <person name="Antonin V."/>
            <person name="Barry K.W."/>
            <person name="Bougher N.L."/>
            <person name="Buchanan P."/>
            <person name="Buyck B."/>
            <person name="Bense V."/>
            <person name="Catcheside P."/>
            <person name="Chovatia M."/>
            <person name="Cooper J."/>
            <person name="Damon W."/>
            <person name="Desjardin D."/>
            <person name="Finy P."/>
            <person name="Geml J."/>
            <person name="Haridas S."/>
            <person name="Hughes K."/>
            <person name="Justo A."/>
            <person name="Karasinski D."/>
            <person name="Kautmanova I."/>
            <person name="Kiss B."/>
            <person name="Kocsube S."/>
            <person name="Kotiranta H."/>
            <person name="LaButti K.M."/>
            <person name="Lechner B.E."/>
            <person name="Liimatainen K."/>
            <person name="Lipzen A."/>
            <person name="Lukacs Z."/>
            <person name="Mihaltcheva S."/>
            <person name="Morgado L.N."/>
            <person name="Niskanen T."/>
            <person name="Noordeloos M.E."/>
            <person name="Ohm R.A."/>
            <person name="Ortiz-Santana B."/>
            <person name="Ovrebo C."/>
            <person name="Racz N."/>
            <person name="Riley R."/>
            <person name="Savchenko A."/>
            <person name="Shiryaev A."/>
            <person name="Soop K."/>
            <person name="Spirin V."/>
            <person name="Szebenyi C."/>
            <person name="Tomsovsky M."/>
            <person name="Tulloss R.E."/>
            <person name="Uehling J."/>
            <person name="Grigoriev I.V."/>
            <person name="Vagvolgyi C."/>
            <person name="Papp T."/>
            <person name="Martin F.M."/>
            <person name="Miettinen O."/>
            <person name="Hibbett D.S."/>
            <person name="Nagy L.G."/>
        </authorList>
    </citation>
    <scope>NUCLEOTIDE SEQUENCE [LARGE SCALE GENOMIC DNA]</scope>
    <source>
        <strain evidence="2 3">OMC1185</strain>
    </source>
</reference>
<dbReference type="Proteomes" id="UP000305948">
    <property type="component" value="Unassembled WGS sequence"/>
</dbReference>
<name>A0A5C3MXJ3_9AGAM</name>